<feature type="transmembrane region" description="Helical" evidence="7">
    <location>
        <begin position="241"/>
        <end position="263"/>
    </location>
</feature>
<dbReference type="EMBL" id="QJTF01000010">
    <property type="protein sequence ID" value="PYE87902.1"/>
    <property type="molecule type" value="Genomic_DNA"/>
</dbReference>
<feature type="transmembrane region" description="Helical" evidence="7">
    <location>
        <begin position="192"/>
        <end position="210"/>
    </location>
</feature>
<reference evidence="9 10" key="1">
    <citation type="submission" date="2018-06" db="EMBL/GenBank/DDBJ databases">
        <title>Genomic Encyclopedia of Type Strains, Phase III (KMG-III): the genomes of soil and plant-associated and newly described type strains.</title>
        <authorList>
            <person name="Whitman W."/>
        </authorList>
    </citation>
    <scope>NUCLEOTIDE SEQUENCE [LARGE SCALE GENOMIC DNA]</scope>
    <source>
        <strain evidence="9 10">ORS 1419</strain>
    </source>
</reference>
<evidence type="ECO:0000256" key="4">
    <source>
        <dbReference type="ARBA" id="ARBA00022692"/>
    </source>
</evidence>
<dbReference type="OrthoDB" id="9808005at2"/>
<evidence type="ECO:0000256" key="7">
    <source>
        <dbReference type="RuleBase" id="RU363032"/>
    </source>
</evidence>
<keyword evidence="2 7" id="KW-0813">Transport</keyword>
<dbReference type="InterPro" id="IPR035906">
    <property type="entry name" value="MetI-like_sf"/>
</dbReference>
<protein>
    <submittedName>
        <fullName evidence="9">Phosphonate transport system permease protein</fullName>
    </submittedName>
</protein>
<organism evidence="9 10">
    <name type="scientific">Phyllobacterium leguminum</name>
    <dbReference type="NCBI Taxonomy" id="314237"/>
    <lineage>
        <taxon>Bacteria</taxon>
        <taxon>Pseudomonadati</taxon>
        <taxon>Pseudomonadota</taxon>
        <taxon>Alphaproteobacteria</taxon>
        <taxon>Hyphomicrobiales</taxon>
        <taxon>Phyllobacteriaceae</taxon>
        <taxon>Phyllobacterium</taxon>
    </lineage>
</organism>
<dbReference type="NCBIfam" id="TIGR01097">
    <property type="entry name" value="PhnE"/>
    <property type="match status" value="1"/>
</dbReference>
<dbReference type="SUPFAM" id="SSF161098">
    <property type="entry name" value="MetI-like"/>
    <property type="match status" value="1"/>
</dbReference>
<evidence type="ECO:0000256" key="5">
    <source>
        <dbReference type="ARBA" id="ARBA00022989"/>
    </source>
</evidence>
<dbReference type="Gene3D" id="1.10.3720.10">
    <property type="entry name" value="MetI-like"/>
    <property type="match status" value="1"/>
</dbReference>
<comment type="subcellular location">
    <subcellularLocation>
        <location evidence="1 7">Cell membrane</location>
        <topology evidence="1 7">Multi-pass membrane protein</topology>
    </subcellularLocation>
</comment>
<keyword evidence="6 7" id="KW-0472">Membrane</keyword>
<keyword evidence="10" id="KW-1185">Reference proteome</keyword>
<evidence type="ECO:0000256" key="6">
    <source>
        <dbReference type="ARBA" id="ARBA00023136"/>
    </source>
</evidence>
<feature type="transmembrane region" description="Helical" evidence="7">
    <location>
        <begin position="21"/>
        <end position="43"/>
    </location>
</feature>
<dbReference type="PANTHER" id="PTHR30043">
    <property type="entry name" value="PHOSPHONATES TRANSPORT SYSTEM PERMEASE PROTEIN"/>
    <property type="match status" value="1"/>
</dbReference>
<evidence type="ECO:0000313" key="10">
    <source>
        <dbReference type="Proteomes" id="UP000247454"/>
    </source>
</evidence>
<accession>A0A318TGR3</accession>
<sequence>MEHTAKIVSPEQVRPDVERDWARSAWTAASWIVLVVLLVWSWAPAEMSRSILLFTDAGNMAEYAGGFARPDFSEWRYYIQEMLVTLQIALWGTFLAAVFAIPFGILSARNIAPWYIVHPVRRLMDACRSIHELVFAVLFVVAVGLGPFAGVMALFIHTTGVLAKLFSEAVEAIDARPVEAIRATGATRLQEVVFGVVPQVIALWMSYALYRFESNVRSATVLGVIGAGGIGQVLFESVRGFYYPQAGAMLIIMLVTVSLIDLLSQQMRKLFL</sequence>
<proteinExistence type="inferred from homology"/>
<evidence type="ECO:0000313" key="9">
    <source>
        <dbReference type="EMBL" id="PYE87902.1"/>
    </source>
</evidence>
<comment type="similarity">
    <text evidence="7">Belongs to the binding-protein-dependent transport system permease family.</text>
</comment>
<evidence type="ECO:0000256" key="3">
    <source>
        <dbReference type="ARBA" id="ARBA00022475"/>
    </source>
</evidence>
<dbReference type="GO" id="GO:0005886">
    <property type="term" value="C:plasma membrane"/>
    <property type="evidence" value="ECO:0007669"/>
    <property type="project" value="UniProtKB-SubCell"/>
</dbReference>
<evidence type="ECO:0000256" key="1">
    <source>
        <dbReference type="ARBA" id="ARBA00004651"/>
    </source>
</evidence>
<dbReference type="CDD" id="cd06261">
    <property type="entry name" value="TM_PBP2"/>
    <property type="match status" value="1"/>
</dbReference>
<evidence type="ECO:0000259" key="8">
    <source>
        <dbReference type="PROSITE" id="PS50928"/>
    </source>
</evidence>
<feature type="transmembrane region" description="Helical" evidence="7">
    <location>
        <begin position="88"/>
        <end position="112"/>
    </location>
</feature>
<dbReference type="PROSITE" id="PS50928">
    <property type="entry name" value="ABC_TM1"/>
    <property type="match status" value="1"/>
</dbReference>
<keyword evidence="5 7" id="KW-1133">Transmembrane helix</keyword>
<dbReference type="Proteomes" id="UP000247454">
    <property type="component" value="Unassembled WGS sequence"/>
</dbReference>
<keyword evidence="3" id="KW-1003">Cell membrane</keyword>
<name>A0A318TGR3_9HYPH</name>
<feature type="transmembrane region" description="Helical" evidence="7">
    <location>
        <begin position="217"/>
        <end position="235"/>
    </location>
</feature>
<feature type="transmembrane region" description="Helical" evidence="7">
    <location>
        <begin position="133"/>
        <end position="156"/>
    </location>
</feature>
<dbReference type="PANTHER" id="PTHR30043:SF1">
    <property type="entry name" value="ABC TRANSPORT SYSTEM PERMEASE PROTEIN P69"/>
    <property type="match status" value="1"/>
</dbReference>
<dbReference type="InterPro" id="IPR005769">
    <property type="entry name" value="PhnE/PtxC"/>
</dbReference>
<keyword evidence="4 7" id="KW-0812">Transmembrane</keyword>
<dbReference type="InterPro" id="IPR000515">
    <property type="entry name" value="MetI-like"/>
</dbReference>
<dbReference type="GO" id="GO:0015416">
    <property type="term" value="F:ABC-type phosphonate transporter activity"/>
    <property type="evidence" value="ECO:0007669"/>
    <property type="project" value="InterPro"/>
</dbReference>
<dbReference type="AlphaFoldDB" id="A0A318TGR3"/>
<gene>
    <name evidence="9" type="ORF">C7477_11087</name>
</gene>
<dbReference type="RefSeq" id="WP_110751736.1">
    <property type="nucleotide sequence ID" value="NZ_QJTF01000010.1"/>
</dbReference>
<dbReference type="Pfam" id="PF00528">
    <property type="entry name" value="BPD_transp_1"/>
    <property type="match status" value="1"/>
</dbReference>
<evidence type="ECO:0000256" key="2">
    <source>
        <dbReference type="ARBA" id="ARBA00022448"/>
    </source>
</evidence>
<comment type="caution">
    <text evidence="9">The sequence shown here is derived from an EMBL/GenBank/DDBJ whole genome shotgun (WGS) entry which is preliminary data.</text>
</comment>
<feature type="domain" description="ABC transmembrane type-1" evidence="8">
    <location>
        <begin position="82"/>
        <end position="264"/>
    </location>
</feature>